<feature type="domain" description="HTH cro/C1-type" evidence="5">
    <location>
        <begin position="79"/>
        <end position="126"/>
    </location>
</feature>
<dbReference type="GO" id="GO:0003677">
    <property type="term" value="F:DNA binding"/>
    <property type="evidence" value="ECO:0007669"/>
    <property type="project" value="UniProtKB-KW"/>
</dbReference>
<dbReference type="Pfam" id="PF00717">
    <property type="entry name" value="Peptidase_S24"/>
    <property type="match status" value="1"/>
</dbReference>
<dbReference type="PANTHER" id="PTHR40661:SF3">
    <property type="entry name" value="FELS-1 PROPHAGE TRANSCRIPTIONAL REGULATOR"/>
    <property type="match status" value="1"/>
</dbReference>
<proteinExistence type="predicted"/>
<dbReference type="CDD" id="cd06529">
    <property type="entry name" value="S24_LexA-like"/>
    <property type="match status" value="1"/>
</dbReference>
<sequence>MVCSRWSPAHTLALLLLIFQAKQQQCCLHKYQLCYLITRMKKPVRTPLSQSQLDDAKRLQAIYKKRVKESRERGDNPILNQAELGEKCGWKSGQSTVSQYMTGRVALNLEALVRLAEHLRFEPSEVSPTLASGIRRASHQDGVKAPEREAANAPFPDRLDAADLSEERYAFVPQYDAKAAAGLGSENPHVEIRATLAFKREWLKAKGVSPKSLAVIYADGESMEPTINDGDVLLVDLSKIEPEDHQVFVLAGSDGAIVKRLVSSTFGRWIIRSDNEDKAEFPDRNLSREDNDEHRIIGKVIWRGGDL</sequence>
<dbReference type="CDD" id="cd00093">
    <property type="entry name" value="HTH_XRE"/>
    <property type="match status" value="1"/>
</dbReference>
<reference evidence="6 7" key="1">
    <citation type="submission" date="2018-12" db="EMBL/GenBank/DDBJ databases">
        <authorList>
            <consortium name="Pathogen Informatics"/>
        </authorList>
    </citation>
    <scope>NUCLEOTIDE SEQUENCE [LARGE SCALE GENOMIC DNA]</scope>
    <source>
        <strain evidence="6 7">NCTC10783</strain>
    </source>
</reference>
<dbReference type="Gene3D" id="2.10.109.10">
    <property type="entry name" value="Umud Fragment, subunit A"/>
    <property type="match status" value="1"/>
</dbReference>
<dbReference type="Gene3D" id="1.10.260.40">
    <property type="entry name" value="lambda repressor-like DNA-binding domains"/>
    <property type="match status" value="1"/>
</dbReference>
<evidence type="ECO:0000256" key="4">
    <source>
        <dbReference type="SAM" id="MobiDB-lite"/>
    </source>
</evidence>
<accession>A0A3S4MVN3</accession>
<feature type="compositionally biased region" description="Basic and acidic residues" evidence="4">
    <location>
        <begin position="138"/>
        <end position="150"/>
    </location>
</feature>
<organism evidence="6 7">
    <name type="scientific">Pseudomonas fluorescens</name>
    <dbReference type="NCBI Taxonomy" id="294"/>
    <lineage>
        <taxon>Bacteria</taxon>
        <taxon>Pseudomonadati</taxon>
        <taxon>Pseudomonadota</taxon>
        <taxon>Gammaproteobacteria</taxon>
        <taxon>Pseudomonadales</taxon>
        <taxon>Pseudomonadaceae</taxon>
        <taxon>Pseudomonas</taxon>
    </lineage>
</organism>
<dbReference type="PANTHER" id="PTHR40661">
    <property type="match status" value="1"/>
</dbReference>
<dbReference type="InterPro" id="IPR039418">
    <property type="entry name" value="LexA-like"/>
</dbReference>
<dbReference type="SUPFAM" id="SSF51306">
    <property type="entry name" value="LexA/Signal peptidase"/>
    <property type="match status" value="1"/>
</dbReference>
<evidence type="ECO:0000313" key="6">
    <source>
        <dbReference type="EMBL" id="VEE45728.1"/>
    </source>
</evidence>
<dbReference type="Pfam" id="PF01381">
    <property type="entry name" value="HTH_3"/>
    <property type="match status" value="1"/>
</dbReference>
<dbReference type="InterPro" id="IPR036286">
    <property type="entry name" value="LexA/Signal_pep-like_sf"/>
</dbReference>
<dbReference type="AlphaFoldDB" id="A0A3S4MVN3"/>
<dbReference type="SMART" id="SM00530">
    <property type="entry name" value="HTH_XRE"/>
    <property type="match status" value="1"/>
</dbReference>
<dbReference type="EMBL" id="LR134300">
    <property type="protein sequence ID" value="VEE45728.1"/>
    <property type="molecule type" value="Genomic_DNA"/>
</dbReference>
<dbReference type="PROSITE" id="PS50943">
    <property type="entry name" value="HTH_CROC1"/>
    <property type="match status" value="1"/>
</dbReference>
<dbReference type="InterPro" id="IPR015927">
    <property type="entry name" value="Peptidase_S24_S26A/B/C"/>
</dbReference>
<evidence type="ECO:0000256" key="1">
    <source>
        <dbReference type="ARBA" id="ARBA00023015"/>
    </source>
</evidence>
<keyword evidence="2" id="KW-0238">DNA-binding</keyword>
<keyword evidence="3" id="KW-0804">Transcription</keyword>
<evidence type="ECO:0000256" key="3">
    <source>
        <dbReference type="ARBA" id="ARBA00023163"/>
    </source>
</evidence>
<feature type="region of interest" description="Disordered" evidence="4">
    <location>
        <begin position="134"/>
        <end position="154"/>
    </location>
</feature>
<evidence type="ECO:0000256" key="2">
    <source>
        <dbReference type="ARBA" id="ARBA00023125"/>
    </source>
</evidence>
<gene>
    <name evidence="6" type="primary">cI</name>
    <name evidence="6" type="ORF">NCTC10783_01587</name>
</gene>
<dbReference type="SUPFAM" id="SSF47413">
    <property type="entry name" value="lambda repressor-like DNA-binding domains"/>
    <property type="match status" value="1"/>
</dbReference>
<protein>
    <submittedName>
        <fullName evidence="6">CI repressor protein</fullName>
    </submittedName>
</protein>
<dbReference type="InterPro" id="IPR010982">
    <property type="entry name" value="Lambda_DNA-bd_dom_sf"/>
</dbReference>
<dbReference type="Proteomes" id="UP000278078">
    <property type="component" value="Chromosome"/>
</dbReference>
<keyword evidence="1" id="KW-0805">Transcription regulation</keyword>
<evidence type="ECO:0000313" key="7">
    <source>
        <dbReference type="Proteomes" id="UP000278078"/>
    </source>
</evidence>
<dbReference type="InterPro" id="IPR001387">
    <property type="entry name" value="Cro/C1-type_HTH"/>
</dbReference>
<evidence type="ECO:0000259" key="5">
    <source>
        <dbReference type="PROSITE" id="PS50943"/>
    </source>
</evidence>
<name>A0A3S4MVN3_PSEFL</name>